<dbReference type="EMBL" id="JAMLDX010000002">
    <property type="protein sequence ID" value="MCP3729357.1"/>
    <property type="molecule type" value="Genomic_DNA"/>
</dbReference>
<comment type="caution">
    <text evidence="1">The sequence shown here is derived from an EMBL/GenBank/DDBJ whole genome shotgun (WGS) entry which is preliminary data.</text>
</comment>
<evidence type="ECO:0000313" key="2">
    <source>
        <dbReference type="Proteomes" id="UP001139451"/>
    </source>
</evidence>
<gene>
    <name evidence="1" type="ORF">M9978_02855</name>
</gene>
<sequence length="45" mass="4977">MSRLLVLVIAVVILLIGGLFFLSGRDTEKQPVRVEKVVPLENLSN</sequence>
<dbReference type="RefSeq" id="WP_254291350.1">
    <property type="nucleotide sequence ID" value="NZ_JAMLDX010000002.1"/>
</dbReference>
<dbReference type="Proteomes" id="UP001139451">
    <property type="component" value="Unassembled WGS sequence"/>
</dbReference>
<keyword evidence="2" id="KW-1185">Reference proteome</keyword>
<evidence type="ECO:0000313" key="1">
    <source>
        <dbReference type="EMBL" id="MCP3729357.1"/>
    </source>
</evidence>
<organism evidence="1 2">
    <name type="scientific">Sphingomonas tagetis</name>
    <dbReference type="NCBI Taxonomy" id="2949092"/>
    <lineage>
        <taxon>Bacteria</taxon>
        <taxon>Pseudomonadati</taxon>
        <taxon>Pseudomonadota</taxon>
        <taxon>Alphaproteobacteria</taxon>
        <taxon>Sphingomonadales</taxon>
        <taxon>Sphingomonadaceae</taxon>
        <taxon>Sphingomonas</taxon>
    </lineage>
</organism>
<accession>A0A9X2KK95</accession>
<dbReference type="AlphaFoldDB" id="A0A9X2KK95"/>
<reference evidence="1" key="1">
    <citation type="submission" date="2022-05" db="EMBL/GenBank/DDBJ databases">
        <title>Sphingomonas sp. strain MG17 Genome sequencing and assembly.</title>
        <authorList>
            <person name="Kim I."/>
        </authorList>
    </citation>
    <scope>NUCLEOTIDE SEQUENCE</scope>
    <source>
        <strain evidence="1">MG17</strain>
    </source>
</reference>
<proteinExistence type="predicted"/>
<protein>
    <submittedName>
        <fullName evidence="1">Uncharacterized protein</fullName>
    </submittedName>
</protein>
<name>A0A9X2KK95_9SPHN</name>